<dbReference type="InParanoid" id="A0A0H2R5I6"/>
<dbReference type="AlphaFoldDB" id="A0A0H2R5I6"/>
<organism evidence="1 2">
    <name type="scientific">Schizopora paradoxa</name>
    <dbReference type="NCBI Taxonomy" id="27342"/>
    <lineage>
        <taxon>Eukaryota</taxon>
        <taxon>Fungi</taxon>
        <taxon>Dikarya</taxon>
        <taxon>Basidiomycota</taxon>
        <taxon>Agaricomycotina</taxon>
        <taxon>Agaricomycetes</taxon>
        <taxon>Hymenochaetales</taxon>
        <taxon>Schizoporaceae</taxon>
        <taxon>Schizopora</taxon>
    </lineage>
</organism>
<evidence type="ECO:0000313" key="2">
    <source>
        <dbReference type="Proteomes" id="UP000053477"/>
    </source>
</evidence>
<accession>A0A0H2R5I6</accession>
<dbReference type="EMBL" id="KQ086160">
    <property type="protein sequence ID" value="KLO07109.1"/>
    <property type="molecule type" value="Genomic_DNA"/>
</dbReference>
<sequence>MACMGLKNLTVTVTYTGMEIRPICLVEWDKARGEINSYVEEVSNIEEATEVLLERCSLEQPSEDRSLPSIKDIFTSISSGLFKTSGVDVGATDGVDPTRIHLVEACGQADVHSNGPPVRLIVRFPEEKAASVRQEHFVIDDFWEFVQIKFENVEEDLLGEEKDNENKYAVAPGTHSPELQEMVQLAMRRASRKAEADKKLFGLLAKKEDELVRKLK</sequence>
<protein>
    <submittedName>
        <fullName evidence="1">Uncharacterized protein</fullName>
    </submittedName>
</protein>
<evidence type="ECO:0000313" key="1">
    <source>
        <dbReference type="EMBL" id="KLO07109.1"/>
    </source>
</evidence>
<reference evidence="1 2" key="1">
    <citation type="submission" date="2015-04" db="EMBL/GenBank/DDBJ databases">
        <title>Complete genome sequence of Schizopora paradoxa KUC8140, a cosmopolitan wood degrader in East Asia.</title>
        <authorList>
            <consortium name="DOE Joint Genome Institute"/>
            <person name="Min B."/>
            <person name="Park H."/>
            <person name="Jang Y."/>
            <person name="Kim J.-J."/>
            <person name="Kim K.H."/>
            <person name="Pangilinan J."/>
            <person name="Lipzen A."/>
            <person name="Riley R."/>
            <person name="Grigoriev I.V."/>
            <person name="Spatafora J.W."/>
            <person name="Choi I.-G."/>
        </authorList>
    </citation>
    <scope>NUCLEOTIDE SEQUENCE [LARGE SCALE GENOMIC DNA]</scope>
    <source>
        <strain evidence="1 2">KUC8140</strain>
    </source>
</reference>
<keyword evidence="2" id="KW-1185">Reference proteome</keyword>
<dbReference type="Proteomes" id="UP000053477">
    <property type="component" value="Unassembled WGS sequence"/>
</dbReference>
<proteinExistence type="predicted"/>
<gene>
    <name evidence="1" type="ORF">SCHPADRAFT_664385</name>
</gene>
<name>A0A0H2R5I6_9AGAM</name>